<dbReference type="SUPFAM" id="SSF88659">
    <property type="entry name" value="Sigma3 and sigma4 domains of RNA polymerase sigma factors"/>
    <property type="match status" value="1"/>
</dbReference>
<evidence type="ECO:0000256" key="1">
    <source>
        <dbReference type="ARBA" id="ARBA00010641"/>
    </source>
</evidence>
<feature type="domain" description="RNA polymerase sigma-70 region 2" evidence="7">
    <location>
        <begin position="22"/>
        <end position="87"/>
    </location>
</feature>
<evidence type="ECO:0000259" key="8">
    <source>
        <dbReference type="Pfam" id="PF08281"/>
    </source>
</evidence>
<sequence length="176" mass="20567">MYLIINCEVVLLIMAVQSLESLYTEHHHWLQSWIRSRLNNVEQAQDLTQETFIKVLMKGREHEFNSPKAYLSSIARGLLVDFFRRRTVEQAYLDTLETLPEQHTISAEQHHLIIDTLLQVEKMLDAMSEQGRQIFLLAQLDGLSFAEISRQLNVSVTTVRKHFIWAMTQCLLLLED</sequence>
<evidence type="ECO:0000256" key="6">
    <source>
        <dbReference type="RuleBase" id="RU000716"/>
    </source>
</evidence>
<gene>
    <name evidence="9" type="ORF">SAMN04488079_10412</name>
</gene>
<dbReference type="PANTHER" id="PTHR43133">
    <property type="entry name" value="RNA POLYMERASE ECF-TYPE SIGMA FACTO"/>
    <property type="match status" value="1"/>
</dbReference>
<dbReference type="Gene3D" id="1.10.1740.10">
    <property type="match status" value="1"/>
</dbReference>
<evidence type="ECO:0000313" key="9">
    <source>
        <dbReference type="EMBL" id="SFK01930.1"/>
    </source>
</evidence>
<dbReference type="InterPro" id="IPR013249">
    <property type="entry name" value="RNA_pol_sigma70_r4_t2"/>
</dbReference>
<dbReference type="InterPro" id="IPR014284">
    <property type="entry name" value="RNA_pol_sigma-70_dom"/>
</dbReference>
<evidence type="ECO:0000256" key="3">
    <source>
        <dbReference type="ARBA" id="ARBA00023082"/>
    </source>
</evidence>
<dbReference type="Pfam" id="PF08281">
    <property type="entry name" value="Sigma70_r4_2"/>
    <property type="match status" value="1"/>
</dbReference>
<reference evidence="10" key="1">
    <citation type="submission" date="2016-10" db="EMBL/GenBank/DDBJ databases">
        <authorList>
            <person name="Varghese N."/>
            <person name="Submissions S."/>
        </authorList>
    </citation>
    <scope>NUCLEOTIDE SEQUENCE [LARGE SCALE GENOMIC DNA]</scope>
    <source>
        <strain evidence="10">DSM 11578</strain>
    </source>
</reference>
<dbReference type="PANTHER" id="PTHR43133:SF63">
    <property type="entry name" value="RNA POLYMERASE SIGMA FACTOR FECI-RELATED"/>
    <property type="match status" value="1"/>
</dbReference>
<name>A0A1I3W3A7_9GAMM</name>
<dbReference type="PROSITE" id="PS01063">
    <property type="entry name" value="SIGMA70_ECF"/>
    <property type="match status" value="1"/>
</dbReference>
<dbReference type="GO" id="GO:0006352">
    <property type="term" value="P:DNA-templated transcription initiation"/>
    <property type="evidence" value="ECO:0007669"/>
    <property type="project" value="InterPro"/>
</dbReference>
<dbReference type="EMBL" id="FOSH01000004">
    <property type="protein sequence ID" value="SFK01930.1"/>
    <property type="molecule type" value="Genomic_DNA"/>
</dbReference>
<comment type="similarity">
    <text evidence="1 6">Belongs to the sigma-70 factor family. ECF subfamily.</text>
</comment>
<dbReference type="STRING" id="45496.SAMN04488079_10412"/>
<protein>
    <recommendedName>
        <fullName evidence="6">RNA polymerase sigma factor</fullName>
    </recommendedName>
</protein>
<dbReference type="Proteomes" id="UP000198924">
    <property type="component" value="Unassembled WGS sequence"/>
</dbReference>
<evidence type="ECO:0000313" key="10">
    <source>
        <dbReference type="Proteomes" id="UP000198924"/>
    </source>
</evidence>
<dbReference type="InterPro" id="IPR000838">
    <property type="entry name" value="RNA_pol_sigma70_ECF_CS"/>
</dbReference>
<dbReference type="InterPro" id="IPR007627">
    <property type="entry name" value="RNA_pol_sigma70_r2"/>
</dbReference>
<dbReference type="GO" id="GO:0003677">
    <property type="term" value="F:DNA binding"/>
    <property type="evidence" value="ECO:0007669"/>
    <property type="project" value="UniProtKB-KW"/>
</dbReference>
<keyword evidence="2 6" id="KW-0805">Transcription regulation</keyword>
<dbReference type="InterPro" id="IPR013325">
    <property type="entry name" value="RNA_pol_sigma_r2"/>
</dbReference>
<evidence type="ECO:0000256" key="2">
    <source>
        <dbReference type="ARBA" id="ARBA00023015"/>
    </source>
</evidence>
<feature type="domain" description="RNA polymerase sigma factor 70 region 4 type 2" evidence="8">
    <location>
        <begin position="118"/>
        <end position="162"/>
    </location>
</feature>
<organism evidence="9 10">
    <name type="scientific">Methylophaga sulfidovorans</name>
    <dbReference type="NCBI Taxonomy" id="45496"/>
    <lineage>
        <taxon>Bacteria</taxon>
        <taxon>Pseudomonadati</taxon>
        <taxon>Pseudomonadota</taxon>
        <taxon>Gammaproteobacteria</taxon>
        <taxon>Thiotrichales</taxon>
        <taxon>Piscirickettsiaceae</taxon>
        <taxon>Methylophaga</taxon>
    </lineage>
</organism>
<dbReference type="InterPro" id="IPR039425">
    <property type="entry name" value="RNA_pol_sigma-70-like"/>
</dbReference>
<accession>A0A1I3W3A7</accession>
<dbReference type="InterPro" id="IPR013324">
    <property type="entry name" value="RNA_pol_sigma_r3/r4-like"/>
</dbReference>
<dbReference type="GO" id="GO:0016987">
    <property type="term" value="F:sigma factor activity"/>
    <property type="evidence" value="ECO:0007669"/>
    <property type="project" value="UniProtKB-KW"/>
</dbReference>
<proteinExistence type="inferred from homology"/>
<keyword evidence="4 6" id="KW-0238">DNA-binding</keyword>
<dbReference type="InterPro" id="IPR036388">
    <property type="entry name" value="WH-like_DNA-bd_sf"/>
</dbReference>
<keyword evidence="10" id="KW-1185">Reference proteome</keyword>
<keyword evidence="3 6" id="KW-0731">Sigma factor</keyword>
<evidence type="ECO:0000256" key="4">
    <source>
        <dbReference type="ARBA" id="ARBA00023125"/>
    </source>
</evidence>
<keyword evidence="5 6" id="KW-0804">Transcription</keyword>
<dbReference type="Gene3D" id="1.10.10.10">
    <property type="entry name" value="Winged helix-like DNA-binding domain superfamily/Winged helix DNA-binding domain"/>
    <property type="match status" value="1"/>
</dbReference>
<dbReference type="NCBIfam" id="TIGR02937">
    <property type="entry name" value="sigma70-ECF"/>
    <property type="match status" value="1"/>
</dbReference>
<dbReference type="SUPFAM" id="SSF88946">
    <property type="entry name" value="Sigma2 domain of RNA polymerase sigma factors"/>
    <property type="match status" value="1"/>
</dbReference>
<dbReference type="AlphaFoldDB" id="A0A1I3W3A7"/>
<evidence type="ECO:0000256" key="5">
    <source>
        <dbReference type="ARBA" id="ARBA00023163"/>
    </source>
</evidence>
<dbReference type="Pfam" id="PF04542">
    <property type="entry name" value="Sigma70_r2"/>
    <property type="match status" value="1"/>
</dbReference>
<evidence type="ECO:0000259" key="7">
    <source>
        <dbReference type="Pfam" id="PF04542"/>
    </source>
</evidence>